<feature type="chain" id="PRO_5045485696" evidence="16">
    <location>
        <begin position="25"/>
        <end position="800"/>
    </location>
</feature>
<dbReference type="EMBL" id="JAESJJ010000032">
    <property type="protein sequence ID" value="MBL3610681.1"/>
    <property type="molecule type" value="Genomic_DNA"/>
</dbReference>
<organism evidence="18 19">
    <name type="scientific">Rhodovulum sulfidophilum</name>
    <name type="common">Rhodobacter sulfidophilus</name>
    <dbReference type="NCBI Taxonomy" id="35806"/>
    <lineage>
        <taxon>Bacteria</taxon>
        <taxon>Pseudomonadati</taxon>
        <taxon>Pseudomonadota</taxon>
        <taxon>Alphaproteobacteria</taxon>
        <taxon>Rhodobacterales</taxon>
        <taxon>Paracoccaceae</taxon>
        <taxon>Rhodovulum</taxon>
    </lineage>
</organism>
<dbReference type="CDD" id="cd01347">
    <property type="entry name" value="ligand_gated_channel"/>
    <property type="match status" value="1"/>
</dbReference>
<dbReference type="Proteomes" id="UP000604473">
    <property type="component" value="Unassembled WGS sequence"/>
</dbReference>
<evidence type="ECO:0000256" key="3">
    <source>
        <dbReference type="ARBA" id="ARBA00022448"/>
    </source>
</evidence>
<comment type="caution">
    <text evidence="18">The sequence shown here is derived from an EMBL/GenBank/DDBJ whole genome shotgun (WGS) entry which is preliminary data.</text>
</comment>
<keyword evidence="9" id="KW-0406">Ion transport</keyword>
<evidence type="ECO:0000256" key="4">
    <source>
        <dbReference type="ARBA" id="ARBA00022452"/>
    </source>
</evidence>
<dbReference type="Gene3D" id="2.170.130.10">
    <property type="entry name" value="TonB-dependent receptor, plug domain"/>
    <property type="match status" value="1"/>
</dbReference>
<reference evidence="18 19" key="1">
    <citation type="submission" date="2021-01" db="EMBL/GenBank/DDBJ databases">
        <title>Draft genomes of Rhodovulum sulfidophilum.</title>
        <authorList>
            <person name="Guzman M.S."/>
        </authorList>
    </citation>
    <scope>NUCLEOTIDE SEQUENCE [LARGE SCALE GENOMIC DNA]</scope>
    <source>
        <strain evidence="18 19">AB35</strain>
    </source>
</reference>
<evidence type="ECO:0000256" key="12">
    <source>
        <dbReference type="ARBA" id="ARBA00023170"/>
    </source>
</evidence>
<comment type="similarity">
    <text evidence="2 14 15">Belongs to the TonB-dependent receptor family.</text>
</comment>
<keyword evidence="7 16" id="KW-0732">Signal</keyword>
<evidence type="ECO:0000256" key="15">
    <source>
        <dbReference type="RuleBase" id="RU003357"/>
    </source>
</evidence>
<evidence type="ECO:0000256" key="8">
    <source>
        <dbReference type="ARBA" id="ARBA00023004"/>
    </source>
</evidence>
<feature type="signal peptide" evidence="16">
    <location>
        <begin position="1"/>
        <end position="24"/>
    </location>
</feature>
<dbReference type="SMART" id="SM00965">
    <property type="entry name" value="STN"/>
    <property type="match status" value="1"/>
</dbReference>
<protein>
    <submittedName>
        <fullName evidence="18">TonB-dependent siderophore receptor</fullName>
    </submittedName>
</protein>
<keyword evidence="3 14" id="KW-0813">Transport</keyword>
<keyword evidence="19" id="KW-1185">Reference proteome</keyword>
<dbReference type="InterPro" id="IPR039426">
    <property type="entry name" value="TonB-dep_rcpt-like"/>
</dbReference>
<proteinExistence type="inferred from homology"/>
<dbReference type="Pfam" id="PF00593">
    <property type="entry name" value="TonB_dep_Rec_b-barrel"/>
    <property type="match status" value="1"/>
</dbReference>
<evidence type="ECO:0000256" key="1">
    <source>
        <dbReference type="ARBA" id="ARBA00004571"/>
    </source>
</evidence>
<evidence type="ECO:0000256" key="9">
    <source>
        <dbReference type="ARBA" id="ARBA00023065"/>
    </source>
</evidence>
<dbReference type="InterPro" id="IPR012910">
    <property type="entry name" value="Plug_dom"/>
</dbReference>
<evidence type="ECO:0000256" key="14">
    <source>
        <dbReference type="PROSITE-ProRule" id="PRU01360"/>
    </source>
</evidence>
<dbReference type="Pfam" id="PF07715">
    <property type="entry name" value="Plug"/>
    <property type="match status" value="1"/>
</dbReference>
<feature type="domain" description="Secretin/TonB short N-terminal" evidence="17">
    <location>
        <begin position="51"/>
        <end position="102"/>
    </location>
</feature>
<evidence type="ECO:0000256" key="6">
    <source>
        <dbReference type="ARBA" id="ARBA00022692"/>
    </source>
</evidence>
<dbReference type="PANTHER" id="PTHR32552:SF68">
    <property type="entry name" value="FERRICHROME OUTER MEMBRANE TRANSPORTER_PHAGE RECEPTOR"/>
    <property type="match status" value="1"/>
</dbReference>
<dbReference type="SUPFAM" id="SSF56935">
    <property type="entry name" value="Porins"/>
    <property type="match status" value="1"/>
</dbReference>
<evidence type="ECO:0000259" key="17">
    <source>
        <dbReference type="SMART" id="SM00965"/>
    </source>
</evidence>
<dbReference type="NCBIfam" id="TIGR01783">
    <property type="entry name" value="TonB-siderophor"/>
    <property type="match status" value="1"/>
</dbReference>
<evidence type="ECO:0000313" key="18">
    <source>
        <dbReference type="EMBL" id="MBL3610681.1"/>
    </source>
</evidence>
<keyword evidence="5" id="KW-0410">Iron transport</keyword>
<dbReference type="InterPro" id="IPR036942">
    <property type="entry name" value="Beta-barrel_TonB_sf"/>
</dbReference>
<gene>
    <name evidence="18" type="ORF">JMM60_18135</name>
</gene>
<keyword evidence="4 14" id="KW-1134">Transmembrane beta strand</keyword>
<dbReference type="Gene3D" id="2.40.170.20">
    <property type="entry name" value="TonB-dependent receptor, beta-barrel domain"/>
    <property type="match status" value="1"/>
</dbReference>
<dbReference type="InterPro" id="IPR000531">
    <property type="entry name" value="Beta-barrel_TonB"/>
</dbReference>
<evidence type="ECO:0000256" key="13">
    <source>
        <dbReference type="ARBA" id="ARBA00023237"/>
    </source>
</evidence>
<keyword evidence="12 18" id="KW-0675">Receptor</keyword>
<keyword evidence="8" id="KW-0408">Iron</keyword>
<keyword evidence="11 14" id="KW-0472">Membrane</keyword>
<evidence type="ECO:0000256" key="16">
    <source>
        <dbReference type="SAM" id="SignalP"/>
    </source>
</evidence>
<keyword evidence="13 14" id="KW-0998">Cell outer membrane</keyword>
<evidence type="ECO:0000256" key="11">
    <source>
        <dbReference type="ARBA" id="ARBA00023136"/>
    </source>
</evidence>
<evidence type="ECO:0000313" key="19">
    <source>
        <dbReference type="Proteomes" id="UP000604473"/>
    </source>
</evidence>
<evidence type="ECO:0000256" key="7">
    <source>
        <dbReference type="ARBA" id="ARBA00022729"/>
    </source>
</evidence>
<evidence type="ECO:0000256" key="10">
    <source>
        <dbReference type="ARBA" id="ARBA00023077"/>
    </source>
</evidence>
<keyword evidence="6 14" id="KW-0812">Transmembrane</keyword>
<dbReference type="Gene3D" id="3.55.50.30">
    <property type="match status" value="1"/>
</dbReference>
<name>A0ABS1RX80_RHOSU</name>
<sequence>MQGMTGRLAALAALGSMLAASASAEEAQQQIDIAAQPLASAVLELGRKTGLQVVVDDRLMAGRQSVAVSGVTTPREALQIMLGQSGLQPALVNDDTLSMGPRAGTLAADGSVVLDTITLISEDPFGEVSGIVAHTSGTGTKTGADLRDVPQAVNVVTADQAEAQGARSVVSGLAYTPGVVGQYGDNDLRHDWLTIRGFRPDRYADGLRLNFGARGYAQSRAEPFGLERIEVLKGPASVLYGQATPGGIVNVVTKRPVDREVRQVELSYGSYDRKQVGVDFGGRLDEAGNVLYRFVAMSRDGNSEYDHVSERKLYVAPSLTWKFDPGLSLTVFAEYQNIDSPGGGGAPSLPANGTLYRDADNGWLPRSTFVGEPGFDHFESTSKQLGLRMEKQIGTNWAFNQVLRYSDVDVDTQRVQLYCTSLDCGPTEAVRYAWGFPETSKLWAWDAHLTGKLGTGPLEHQLLFGIDASREKSHFDETALDYVSMGWDVFDPIYLGGGIARPPVAMSIDQTRKQVGLYANDQISWGRAVFSAGLRYDWADTTTRTVTASDDRTVDQSDRELTGRLGAVYHFDNGLSPYLGYSTSFYPAGGTDRNGKAFEPTNADQIELGLRYAPEGKPVMVTLSAFQLTQENVLTPDPVNTSFNTQTGEVRVRGIELEAKAELPHGFSLIGSWAYSDAEITEDNRHRGNRPAFVPRSQGSLWLDYALQSPGAWGGLSLGGGLRHVGQTYGDNANQFGVPSFTLLDAAIRYDLAAIGYDGVKFSLNVTNLEDKRYVSTCLNASGCYWGAGRAVTASLDYRW</sequence>
<evidence type="ECO:0000256" key="2">
    <source>
        <dbReference type="ARBA" id="ARBA00009810"/>
    </source>
</evidence>
<comment type="subcellular location">
    <subcellularLocation>
        <location evidence="1 14">Cell outer membrane</location>
        <topology evidence="1 14">Multi-pass membrane protein</topology>
    </subcellularLocation>
</comment>
<dbReference type="InterPro" id="IPR011662">
    <property type="entry name" value="Secretin/TonB_short_N"/>
</dbReference>
<accession>A0ABS1RX80</accession>
<dbReference type="PANTHER" id="PTHR32552">
    <property type="entry name" value="FERRICHROME IRON RECEPTOR-RELATED"/>
    <property type="match status" value="1"/>
</dbReference>
<keyword evidence="10 15" id="KW-0798">TonB box</keyword>
<dbReference type="InterPro" id="IPR037066">
    <property type="entry name" value="Plug_dom_sf"/>
</dbReference>
<dbReference type="InterPro" id="IPR010105">
    <property type="entry name" value="TonB_sidphr_rcpt"/>
</dbReference>
<dbReference type="PROSITE" id="PS52016">
    <property type="entry name" value="TONB_DEPENDENT_REC_3"/>
    <property type="match status" value="1"/>
</dbReference>
<evidence type="ECO:0000256" key="5">
    <source>
        <dbReference type="ARBA" id="ARBA00022496"/>
    </source>
</evidence>